<feature type="domain" description="TIR" evidence="2">
    <location>
        <begin position="34"/>
        <end position="164"/>
    </location>
</feature>
<evidence type="ECO:0000313" key="4">
    <source>
        <dbReference type="Proteomes" id="UP000242188"/>
    </source>
</evidence>
<keyword evidence="3" id="KW-0675">Receptor</keyword>
<comment type="caution">
    <text evidence="3">The sequence shown here is derived from an EMBL/GenBank/DDBJ whole genome shotgun (WGS) entry which is preliminary data.</text>
</comment>
<dbReference type="AlphaFoldDB" id="A0A210Q6Q9"/>
<protein>
    <submittedName>
        <fullName evidence="3">Toll-like receptor 6</fullName>
    </submittedName>
</protein>
<dbReference type="Gene3D" id="3.40.50.10140">
    <property type="entry name" value="Toll/interleukin-1 receptor homology (TIR) domain"/>
    <property type="match status" value="1"/>
</dbReference>
<dbReference type="PANTHER" id="PTHR16253:SF0">
    <property type="entry name" value="TETRATRICOPEPTIDE REPEAT PROTEIN 22"/>
    <property type="match status" value="1"/>
</dbReference>
<dbReference type="GO" id="GO:0007165">
    <property type="term" value="P:signal transduction"/>
    <property type="evidence" value="ECO:0007669"/>
    <property type="project" value="InterPro"/>
</dbReference>
<gene>
    <name evidence="3" type="ORF">KP79_PYT20489</name>
</gene>
<dbReference type="InterPro" id="IPR035897">
    <property type="entry name" value="Toll_tir_struct_dom_sf"/>
</dbReference>
<dbReference type="PANTHER" id="PTHR16253">
    <property type="entry name" value="TETRATRICOPEPTIDE REPEAT PROTEIN 22"/>
    <property type="match status" value="1"/>
</dbReference>
<accession>A0A210Q6Q9</accession>
<evidence type="ECO:0000259" key="2">
    <source>
        <dbReference type="PROSITE" id="PS50104"/>
    </source>
</evidence>
<evidence type="ECO:0000313" key="3">
    <source>
        <dbReference type="EMBL" id="OWF44424.1"/>
    </source>
</evidence>
<name>A0A210Q6Q9_MIZYE</name>
<feature type="transmembrane region" description="Helical" evidence="1">
    <location>
        <begin position="280"/>
        <end position="302"/>
    </location>
</feature>
<dbReference type="Pfam" id="PF13676">
    <property type="entry name" value="TIR_2"/>
    <property type="match status" value="1"/>
</dbReference>
<keyword evidence="1" id="KW-1133">Transmembrane helix</keyword>
<sequence>MEDEEITPLIDDEEFSIRSLSPVQTETLPLPSGIEYHLFVSCQEADASIAKQLIHDLETRFQFRCLYGDRDFEPGKRILTNVVESVAKCMKFLLILTPAYLESGFCKVEMQQACHHFVRNNMEGCMVCLKLVDCEVPHEIADVTYIDGYDMSMKYIARRVLDAFHKNETCTLLSRNTNGMELLYSSVTKSNKSRWIGSRYHFDEIPLSRGDCNVHEDGIVLFRNIKDEINTFWWVRFLGSLCSKRLMCFLPCGLFCCTMLSSFAESIFRRENVPGNFNLAVGLASLGLIYLTVLGCVLIHIATNSLDRYLRKHIKDKTLCGTNFFVIRKRVVDPSGTLTPLVKYRR</sequence>
<feature type="transmembrane region" description="Helical" evidence="1">
    <location>
        <begin position="246"/>
        <end position="268"/>
    </location>
</feature>
<keyword evidence="1" id="KW-0472">Membrane</keyword>
<dbReference type="STRING" id="6573.A0A210Q6Q9"/>
<dbReference type="OrthoDB" id="9982425at2759"/>
<dbReference type="InterPro" id="IPR000157">
    <property type="entry name" value="TIR_dom"/>
</dbReference>
<dbReference type="PROSITE" id="PS50104">
    <property type="entry name" value="TIR"/>
    <property type="match status" value="1"/>
</dbReference>
<dbReference type="InterPro" id="IPR042342">
    <property type="entry name" value="TTC22"/>
</dbReference>
<keyword evidence="4" id="KW-1185">Reference proteome</keyword>
<reference evidence="3 4" key="1">
    <citation type="journal article" date="2017" name="Nat. Ecol. Evol.">
        <title>Scallop genome provides insights into evolution of bilaterian karyotype and development.</title>
        <authorList>
            <person name="Wang S."/>
            <person name="Zhang J."/>
            <person name="Jiao W."/>
            <person name="Li J."/>
            <person name="Xun X."/>
            <person name="Sun Y."/>
            <person name="Guo X."/>
            <person name="Huan P."/>
            <person name="Dong B."/>
            <person name="Zhang L."/>
            <person name="Hu X."/>
            <person name="Sun X."/>
            <person name="Wang J."/>
            <person name="Zhao C."/>
            <person name="Wang Y."/>
            <person name="Wang D."/>
            <person name="Huang X."/>
            <person name="Wang R."/>
            <person name="Lv J."/>
            <person name="Li Y."/>
            <person name="Zhang Z."/>
            <person name="Liu B."/>
            <person name="Lu W."/>
            <person name="Hui Y."/>
            <person name="Liang J."/>
            <person name="Zhou Z."/>
            <person name="Hou R."/>
            <person name="Li X."/>
            <person name="Liu Y."/>
            <person name="Li H."/>
            <person name="Ning X."/>
            <person name="Lin Y."/>
            <person name="Zhao L."/>
            <person name="Xing Q."/>
            <person name="Dou J."/>
            <person name="Li Y."/>
            <person name="Mao J."/>
            <person name="Guo H."/>
            <person name="Dou H."/>
            <person name="Li T."/>
            <person name="Mu C."/>
            <person name="Jiang W."/>
            <person name="Fu Q."/>
            <person name="Fu X."/>
            <person name="Miao Y."/>
            <person name="Liu J."/>
            <person name="Yu Q."/>
            <person name="Li R."/>
            <person name="Liao H."/>
            <person name="Li X."/>
            <person name="Kong Y."/>
            <person name="Jiang Z."/>
            <person name="Chourrout D."/>
            <person name="Li R."/>
            <person name="Bao Z."/>
        </authorList>
    </citation>
    <scope>NUCLEOTIDE SEQUENCE [LARGE SCALE GENOMIC DNA]</scope>
    <source>
        <strain evidence="3 4">PY_sf001</strain>
    </source>
</reference>
<keyword evidence="1" id="KW-0812">Transmembrane</keyword>
<dbReference type="SUPFAM" id="SSF52200">
    <property type="entry name" value="Toll/Interleukin receptor TIR domain"/>
    <property type="match status" value="1"/>
</dbReference>
<evidence type="ECO:0000256" key="1">
    <source>
        <dbReference type="SAM" id="Phobius"/>
    </source>
</evidence>
<organism evidence="3 4">
    <name type="scientific">Mizuhopecten yessoensis</name>
    <name type="common">Japanese scallop</name>
    <name type="synonym">Patinopecten yessoensis</name>
    <dbReference type="NCBI Taxonomy" id="6573"/>
    <lineage>
        <taxon>Eukaryota</taxon>
        <taxon>Metazoa</taxon>
        <taxon>Spiralia</taxon>
        <taxon>Lophotrochozoa</taxon>
        <taxon>Mollusca</taxon>
        <taxon>Bivalvia</taxon>
        <taxon>Autobranchia</taxon>
        <taxon>Pteriomorphia</taxon>
        <taxon>Pectinida</taxon>
        <taxon>Pectinoidea</taxon>
        <taxon>Pectinidae</taxon>
        <taxon>Mizuhopecten</taxon>
    </lineage>
</organism>
<dbReference type="Proteomes" id="UP000242188">
    <property type="component" value="Unassembled WGS sequence"/>
</dbReference>
<proteinExistence type="predicted"/>
<dbReference type="EMBL" id="NEDP02004782">
    <property type="protein sequence ID" value="OWF44424.1"/>
    <property type="molecule type" value="Genomic_DNA"/>
</dbReference>